<organism evidence="2 3">
    <name type="scientific">Halosegnis rubeus</name>
    <dbReference type="NCBI Taxonomy" id="2212850"/>
    <lineage>
        <taxon>Archaea</taxon>
        <taxon>Methanobacteriati</taxon>
        <taxon>Methanobacteriota</taxon>
        <taxon>Stenosarchaea group</taxon>
        <taxon>Halobacteria</taxon>
        <taxon>Halobacteriales</taxon>
        <taxon>Natronomonadaceae</taxon>
        <taxon>Halosegnis</taxon>
    </lineage>
</organism>
<dbReference type="RefSeq" id="WP_152118910.1">
    <property type="nucleotide sequence ID" value="NZ_QJOW01000001.1"/>
</dbReference>
<dbReference type="GO" id="GO:0030170">
    <property type="term" value="F:pyridoxal phosphate binding"/>
    <property type="evidence" value="ECO:0007669"/>
    <property type="project" value="TreeGrafter"/>
</dbReference>
<dbReference type="OrthoDB" id="10355at2157"/>
<dbReference type="InterPro" id="IPR000653">
    <property type="entry name" value="DegT/StrS_aminotransferase"/>
</dbReference>
<dbReference type="EMBL" id="QJOW01000001">
    <property type="protein sequence ID" value="KAB7518008.1"/>
    <property type="molecule type" value="Genomic_DNA"/>
</dbReference>
<dbReference type="PIRSF" id="PIRSF000390">
    <property type="entry name" value="PLP_StrS"/>
    <property type="match status" value="1"/>
</dbReference>
<gene>
    <name evidence="2" type="ORF">DMP03_01185</name>
</gene>
<dbReference type="PANTHER" id="PTHR30244:SF34">
    <property type="entry name" value="DTDP-4-AMINO-4,6-DIDEOXYGALACTOSE TRANSAMINASE"/>
    <property type="match status" value="1"/>
</dbReference>
<sequence length="370" mass="39693">MSESVPFTDIAMDDAMVERVEAVLRSGRHVKGPECETFEANFAAACETDHAVGVSNGTAALLLAMKVLDIGPGDEVFVPAHTYFATVSPILELGATPRFVDIDPERYTMDPDALRDAAAASESPAAIAVTHMHGQPAAMDELLAIADRHDLRVIEDAAQAHLATVDGRPVGSLGDIGCFSFYPTKNMTVGGDGGMVTTDDETLADHIRALRNHGRDESGEHVSLGLNYRLDETNAAVGDEQLARLPSWIDGRREAAAAYDDRLNACSAVVTPATVEGATHVYHHYPVQVPAGEREAFRAFLDERGVSTGVHYDRTVQAQPAVRERVDASETPVAAEYCARTVSLPMHPRLSDDDIATVCDAVEAFAEGER</sequence>
<keyword evidence="2" id="KW-0032">Aminotransferase</keyword>
<evidence type="ECO:0000256" key="1">
    <source>
        <dbReference type="RuleBase" id="RU004508"/>
    </source>
</evidence>
<dbReference type="AlphaFoldDB" id="A0A5N5UH53"/>
<dbReference type="InterPro" id="IPR015421">
    <property type="entry name" value="PyrdxlP-dep_Trfase_major"/>
</dbReference>
<proteinExistence type="inferred from homology"/>
<evidence type="ECO:0000313" key="2">
    <source>
        <dbReference type="EMBL" id="KAB7518008.1"/>
    </source>
</evidence>
<dbReference type="InterPro" id="IPR015422">
    <property type="entry name" value="PyrdxlP-dep_Trfase_small"/>
</dbReference>
<dbReference type="Pfam" id="PF01041">
    <property type="entry name" value="DegT_DnrJ_EryC1"/>
    <property type="match status" value="1"/>
</dbReference>
<dbReference type="GO" id="GO:0008483">
    <property type="term" value="F:transaminase activity"/>
    <property type="evidence" value="ECO:0007669"/>
    <property type="project" value="UniProtKB-KW"/>
</dbReference>
<dbReference type="CDD" id="cd00616">
    <property type="entry name" value="AHBA_syn"/>
    <property type="match status" value="1"/>
</dbReference>
<dbReference type="SUPFAM" id="SSF53383">
    <property type="entry name" value="PLP-dependent transferases"/>
    <property type="match status" value="1"/>
</dbReference>
<dbReference type="Proteomes" id="UP000326302">
    <property type="component" value="Unassembled WGS sequence"/>
</dbReference>
<dbReference type="InterPro" id="IPR015424">
    <property type="entry name" value="PyrdxlP-dep_Trfase"/>
</dbReference>
<dbReference type="GO" id="GO:0000271">
    <property type="term" value="P:polysaccharide biosynthetic process"/>
    <property type="evidence" value="ECO:0007669"/>
    <property type="project" value="TreeGrafter"/>
</dbReference>
<protein>
    <submittedName>
        <fullName evidence="2">Aminotransferase class I/II-fold pyridoxal phosphate-dependent enzyme</fullName>
    </submittedName>
</protein>
<dbReference type="Gene3D" id="3.40.640.10">
    <property type="entry name" value="Type I PLP-dependent aspartate aminotransferase-like (Major domain)"/>
    <property type="match status" value="1"/>
</dbReference>
<keyword evidence="1" id="KW-0663">Pyridoxal phosphate</keyword>
<comment type="similarity">
    <text evidence="1">Belongs to the DegT/DnrJ/EryC1 family.</text>
</comment>
<reference evidence="2 3" key="1">
    <citation type="submission" date="2019-10" db="EMBL/GenBank/DDBJ databases">
        <title>Unraveling microbial dark matter from salterns through culturing: the case of the genus Halosegnis.</title>
        <authorList>
            <person name="Duran-Viseras A."/>
            <person name="Andrei A.-S."/>
            <person name="Vera-Gargallo B."/>
            <person name="Ghai R."/>
            <person name="Sanchez-Porro C."/>
            <person name="Ventosa A."/>
        </authorList>
    </citation>
    <scope>NUCLEOTIDE SEQUENCE [LARGE SCALE GENOMIC DNA]</scope>
    <source>
        <strain evidence="2 3">F17-44</strain>
    </source>
</reference>
<name>A0A5N5UH53_9EURY</name>
<accession>A0A5N5UH53</accession>
<dbReference type="PANTHER" id="PTHR30244">
    <property type="entry name" value="TRANSAMINASE"/>
    <property type="match status" value="1"/>
</dbReference>
<dbReference type="Gene3D" id="3.90.1150.10">
    <property type="entry name" value="Aspartate Aminotransferase, domain 1"/>
    <property type="match status" value="1"/>
</dbReference>
<keyword evidence="2" id="KW-0808">Transferase</keyword>
<comment type="caution">
    <text evidence="2">The sequence shown here is derived from an EMBL/GenBank/DDBJ whole genome shotgun (WGS) entry which is preliminary data.</text>
</comment>
<evidence type="ECO:0000313" key="3">
    <source>
        <dbReference type="Proteomes" id="UP000326302"/>
    </source>
</evidence>